<comment type="caution">
    <text evidence="1">The sequence shown here is derived from an EMBL/GenBank/DDBJ whole genome shotgun (WGS) entry which is preliminary data.</text>
</comment>
<accession>A0ABV0ZH37</accession>
<evidence type="ECO:0000313" key="2">
    <source>
        <dbReference type="Proteomes" id="UP001469553"/>
    </source>
</evidence>
<organism evidence="1 2">
    <name type="scientific">Ameca splendens</name>
    <dbReference type="NCBI Taxonomy" id="208324"/>
    <lineage>
        <taxon>Eukaryota</taxon>
        <taxon>Metazoa</taxon>
        <taxon>Chordata</taxon>
        <taxon>Craniata</taxon>
        <taxon>Vertebrata</taxon>
        <taxon>Euteleostomi</taxon>
        <taxon>Actinopterygii</taxon>
        <taxon>Neopterygii</taxon>
        <taxon>Teleostei</taxon>
        <taxon>Neoteleostei</taxon>
        <taxon>Acanthomorphata</taxon>
        <taxon>Ovalentaria</taxon>
        <taxon>Atherinomorphae</taxon>
        <taxon>Cyprinodontiformes</taxon>
        <taxon>Goodeidae</taxon>
        <taxon>Ameca</taxon>
    </lineage>
</organism>
<dbReference type="Proteomes" id="UP001469553">
    <property type="component" value="Unassembled WGS sequence"/>
</dbReference>
<feature type="non-terminal residue" evidence="1">
    <location>
        <position position="1"/>
    </location>
</feature>
<gene>
    <name evidence="1" type="ORF">AMECASPLE_037691</name>
</gene>
<sequence length="147" mass="16195">LWGVAAVLSAGQTARYRNHGDAAPVVLLSGKENRFTRLVETASLLGTSLGQFASVGLREKQRDISALSHRSRSRKEEQWKRSDHWKGGYFYTASGIMGSPLLPPIPKLCRKCLIFLSTFAAQLHPLSTFVALSFICLTRFISSIPAC</sequence>
<reference evidence="1 2" key="1">
    <citation type="submission" date="2021-06" db="EMBL/GenBank/DDBJ databases">
        <authorList>
            <person name="Palmer J.M."/>
        </authorList>
    </citation>
    <scope>NUCLEOTIDE SEQUENCE [LARGE SCALE GENOMIC DNA]</scope>
    <source>
        <strain evidence="1 2">AS_MEX2019</strain>
        <tissue evidence="1">Muscle</tissue>
    </source>
</reference>
<proteinExistence type="predicted"/>
<protein>
    <submittedName>
        <fullName evidence="1">Uncharacterized protein</fullName>
    </submittedName>
</protein>
<dbReference type="EMBL" id="JAHRIP010062936">
    <property type="protein sequence ID" value="MEQ2305425.1"/>
    <property type="molecule type" value="Genomic_DNA"/>
</dbReference>
<name>A0ABV0ZH37_9TELE</name>
<keyword evidence="2" id="KW-1185">Reference proteome</keyword>
<evidence type="ECO:0000313" key="1">
    <source>
        <dbReference type="EMBL" id="MEQ2305425.1"/>
    </source>
</evidence>